<keyword evidence="4" id="KW-0812">Transmembrane</keyword>
<evidence type="ECO:0000313" key="6">
    <source>
        <dbReference type="Proteomes" id="UP000825935"/>
    </source>
</evidence>
<sequence length="389" mass="42445">MKVSVMACEKRPYLGLLIAITCYTIGGILEQINVGVMAAPCYPALFVFGDSLSDTGNGNLTGNVFFTRTSQRPYGETVPGYPFARFSDGLLLVDFLATRIGLPFSKPYLNASADFRTGVNYAVSGATAQNASYLHSKLITPLTEISLDVQINWHLTLKSMTQDPNMPSNSSYKTGLYVVEIGGNDYISALTSFLYTPSYVTTNFIPLVIAKIKNATEVLYANGARNFLYIGVTPLGCSSSLLATFLLGPKDSNGCLSDINTLSYNHALSLSRLVNQLRLHYTDAKFTFLDYYAAYKKVIGNSSKYGFSNTLETCCGAGPAFPYRYNQALFCSTLSSTLLSTLCPNPNAFVNWDGLHFTHKFNSVIFNLTINGGSYLNPPKAFSTCMPSM</sequence>
<dbReference type="Proteomes" id="UP000825935">
    <property type="component" value="Chromosome 10"/>
</dbReference>
<dbReference type="Gene3D" id="3.40.50.1110">
    <property type="entry name" value="SGNH hydrolase"/>
    <property type="match status" value="1"/>
</dbReference>
<comment type="caution">
    <text evidence="5">The sequence shown here is derived from an EMBL/GenBank/DDBJ whole genome shotgun (WGS) entry which is preliminary data.</text>
</comment>
<dbReference type="OMA" id="YFDAYMN"/>
<evidence type="ECO:0000256" key="2">
    <source>
        <dbReference type="ARBA" id="ARBA00022729"/>
    </source>
</evidence>
<evidence type="ECO:0000256" key="1">
    <source>
        <dbReference type="ARBA" id="ARBA00008668"/>
    </source>
</evidence>
<dbReference type="CDD" id="cd01837">
    <property type="entry name" value="SGNH_plant_lipase_like"/>
    <property type="match status" value="1"/>
</dbReference>
<evidence type="ECO:0000256" key="3">
    <source>
        <dbReference type="ARBA" id="ARBA00022801"/>
    </source>
</evidence>
<dbReference type="InterPro" id="IPR008265">
    <property type="entry name" value="Lipase_GDSL_AS"/>
</dbReference>
<keyword evidence="6" id="KW-1185">Reference proteome</keyword>
<keyword evidence="2" id="KW-0732">Signal</keyword>
<dbReference type="PROSITE" id="PS01098">
    <property type="entry name" value="LIPASE_GDSL_SER"/>
    <property type="match status" value="1"/>
</dbReference>
<reference evidence="5" key="1">
    <citation type="submission" date="2021-08" db="EMBL/GenBank/DDBJ databases">
        <title>WGS assembly of Ceratopteris richardii.</title>
        <authorList>
            <person name="Marchant D.B."/>
            <person name="Chen G."/>
            <person name="Jenkins J."/>
            <person name="Shu S."/>
            <person name="Leebens-Mack J."/>
            <person name="Grimwood J."/>
            <person name="Schmutz J."/>
            <person name="Soltis P."/>
            <person name="Soltis D."/>
            <person name="Chen Z.-H."/>
        </authorList>
    </citation>
    <scope>NUCLEOTIDE SEQUENCE</scope>
    <source>
        <strain evidence="5">Whitten #5841</strain>
        <tissue evidence="5">Leaf</tissue>
    </source>
</reference>
<dbReference type="Pfam" id="PF00657">
    <property type="entry name" value="Lipase_GDSL"/>
    <property type="match status" value="1"/>
</dbReference>
<dbReference type="InterPro" id="IPR001087">
    <property type="entry name" value="GDSL"/>
</dbReference>
<dbReference type="EMBL" id="CM035415">
    <property type="protein sequence ID" value="KAH7428163.1"/>
    <property type="molecule type" value="Genomic_DNA"/>
</dbReference>
<keyword evidence="3" id="KW-0378">Hydrolase</keyword>
<keyword evidence="4" id="KW-1133">Transmembrane helix</keyword>
<dbReference type="InterPro" id="IPR035669">
    <property type="entry name" value="SGNH_plant_lipase-like"/>
</dbReference>
<dbReference type="OrthoDB" id="1600564at2759"/>
<proteinExistence type="inferred from homology"/>
<name>A0A8T2U328_CERRI</name>
<dbReference type="GO" id="GO:0016298">
    <property type="term" value="F:lipase activity"/>
    <property type="evidence" value="ECO:0007669"/>
    <property type="project" value="InterPro"/>
</dbReference>
<dbReference type="SUPFAM" id="SSF52266">
    <property type="entry name" value="SGNH hydrolase"/>
    <property type="match status" value="1"/>
</dbReference>
<evidence type="ECO:0000256" key="4">
    <source>
        <dbReference type="SAM" id="Phobius"/>
    </source>
</evidence>
<dbReference type="PANTHER" id="PTHR22835">
    <property type="entry name" value="ZINC FINGER FYVE DOMAIN CONTAINING PROTEIN"/>
    <property type="match status" value="1"/>
</dbReference>
<organism evidence="5 6">
    <name type="scientific">Ceratopteris richardii</name>
    <name type="common">Triangle waterfern</name>
    <dbReference type="NCBI Taxonomy" id="49495"/>
    <lineage>
        <taxon>Eukaryota</taxon>
        <taxon>Viridiplantae</taxon>
        <taxon>Streptophyta</taxon>
        <taxon>Embryophyta</taxon>
        <taxon>Tracheophyta</taxon>
        <taxon>Polypodiopsida</taxon>
        <taxon>Polypodiidae</taxon>
        <taxon>Polypodiales</taxon>
        <taxon>Pteridineae</taxon>
        <taxon>Pteridaceae</taxon>
        <taxon>Parkerioideae</taxon>
        <taxon>Ceratopteris</taxon>
    </lineage>
</organism>
<dbReference type="AlphaFoldDB" id="A0A8T2U328"/>
<feature type="transmembrane region" description="Helical" evidence="4">
    <location>
        <begin position="12"/>
        <end position="29"/>
    </location>
</feature>
<dbReference type="InterPro" id="IPR036514">
    <property type="entry name" value="SGNH_hydro_sf"/>
</dbReference>
<keyword evidence="4" id="KW-0472">Membrane</keyword>
<protein>
    <submittedName>
        <fullName evidence="5">Uncharacterized protein</fullName>
    </submittedName>
</protein>
<gene>
    <name evidence="5" type="ORF">KP509_10G078300</name>
</gene>
<dbReference type="GO" id="GO:0006629">
    <property type="term" value="P:lipid metabolic process"/>
    <property type="evidence" value="ECO:0007669"/>
    <property type="project" value="InterPro"/>
</dbReference>
<accession>A0A8T2U328</accession>
<comment type="similarity">
    <text evidence="1">Belongs to the 'GDSL' lipolytic enzyme family.</text>
</comment>
<evidence type="ECO:0000313" key="5">
    <source>
        <dbReference type="EMBL" id="KAH7428163.1"/>
    </source>
</evidence>
<dbReference type="PANTHER" id="PTHR22835:SF659">
    <property type="entry name" value="GDSL LIPASE_ACYLHYDROLASE, PUTATIVE (AFU_ORTHOLOGUE AFUA_2G00510)-RELATED"/>
    <property type="match status" value="1"/>
</dbReference>